<evidence type="ECO:0000256" key="2">
    <source>
        <dbReference type="SAM" id="Phobius"/>
    </source>
</evidence>
<evidence type="ECO:0000313" key="3">
    <source>
        <dbReference type="EMBL" id="UQT55363.1"/>
    </source>
</evidence>
<sequence>MSVGLGIVFGVVVVIITALVLAPPVAQVRFGSLRDRFGPELDRVAARHHGDTKAAERELKARVRRFGNLRLLSLTASAREEYAAQWVDLQGQFVDCPGAAIAKANRLLWQLAVARGYPADSHARQVEALSVHHPRRVDGIRQLHAAAQQAAAGEAEPEKMRQAMVAGRLLLEELLTTGPQEGSASKARARRLRSVPAQRTADRTRSLG</sequence>
<feature type="region of interest" description="Disordered" evidence="1">
    <location>
        <begin position="177"/>
        <end position="208"/>
    </location>
</feature>
<keyword evidence="2" id="KW-0472">Membrane</keyword>
<keyword evidence="4" id="KW-1185">Reference proteome</keyword>
<gene>
    <name evidence="3" type="ORF">M4V62_09785</name>
</gene>
<dbReference type="RefSeq" id="WP_249586852.1">
    <property type="nucleotide sequence ID" value="NZ_BAAAQL010000008.1"/>
</dbReference>
<keyword evidence="2" id="KW-1133">Transmembrane helix</keyword>
<reference evidence="3 4" key="1">
    <citation type="submission" date="2022-05" db="EMBL/GenBank/DDBJ databases">
        <authorList>
            <person name="Zhou X."/>
            <person name="Li K."/>
            <person name="Man Y."/>
        </authorList>
    </citation>
    <scope>NUCLEOTIDE SEQUENCE [LARGE SCALE GENOMIC DNA]</scope>
    <source>
        <strain evidence="3 4">MS405</strain>
    </source>
</reference>
<name>A0ABY4PQY1_9ACTN</name>
<feature type="transmembrane region" description="Helical" evidence="2">
    <location>
        <begin position="6"/>
        <end position="26"/>
    </location>
</feature>
<accession>A0ABY4PQY1</accession>
<evidence type="ECO:0000313" key="4">
    <source>
        <dbReference type="Proteomes" id="UP000829992"/>
    </source>
</evidence>
<keyword evidence="2" id="KW-0812">Transmembrane</keyword>
<protein>
    <recommendedName>
        <fullName evidence="5">Secreted protein</fullName>
    </recommendedName>
</protein>
<proteinExistence type="predicted"/>
<dbReference type="EMBL" id="CP097289">
    <property type="protein sequence ID" value="UQT55363.1"/>
    <property type="molecule type" value="Genomic_DNA"/>
</dbReference>
<dbReference type="Proteomes" id="UP000829992">
    <property type="component" value="Chromosome"/>
</dbReference>
<organism evidence="3 4">
    <name type="scientific">Streptomyces durmitorensis</name>
    <dbReference type="NCBI Taxonomy" id="319947"/>
    <lineage>
        <taxon>Bacteria</taxon>
        <taxon>Bacillati</taxon>
        <taxon>Actinomycetota</taxon>
        <taxon>Actinomycetes</taxon>
        <taxon>Kitasatosporales</taxon>
        <taxon>Streptomycetaceae</taxon>
        <taxon>Streptomyces</taxon>
    </lineage>
</organism>
<evidence type="ECO:0008006" key="5">
    <source>
        <dbReference type="Google" id="ProtNLM"/>
    </source>
</evidence>
<evidence type="ECO:0000256" key="1">
    <source>
        <dbReference type="SAM" id="MobiDB-lite"/>
    </source>
</evidence>